<dbReference type="Gene3D" id="3.40.50.300">
    <property type="entry name" value="P-loop containing nucleotide triphosphate hydrolases"/>
    <property type="match status" value="2"/>
</dbReference>
<dbReference type="GO" id="GO:0002376">
    <property type="term" value="P:immune system process"/>
    <property type="evidence" value="ECO:0007669"/>
    <property type="project" value="UniProtKB-KW"/>
</dbReference>
<dbReference type="InterPro" id="IPR046439">
    <property type="entry name" value="ZF_RZ_dom"/>
</dbReference>
<keyword evidence="14" id="KW-1185">Reference proteome</keyword>
<dbReference type="InterPro" id="IPR027417">
    <property type="entry name" value="P-loop_NTPase"/>
</dbReference>
<dbReference type="Pfam" id="PF13087">
    <property type="entry name" value="AAA_12"/>
    <property type="match status" value="1"/>
</dbReference>
<organism evidence="13 14">
    <name type="scientific">Bimuria novae-zelandiae CBS 107.79</name>
    <dbReference type="NCBI Taxonomy" id="1447943"/>
    <lineage>
        <taxon>Eukaryota</taxon>
        <taxon>Fungi</taxon>
        <taxon>Dikarya</taxon>
        <taxon>Ascomycota</taxon>
        <taxon>Pezizomycotina</taxon>
        <taxon>Dothideomycetes</taxon>
        <taxon>Pleosporomycetidae</taxon>
        <taxon>Pleosporales</taxon>
        <taxon>Massarineae</taxon>
        <taxon>Didymosphaeriaceae</taxon>
        <taxon>Bimuria</taxon>
    </lineage>
</organism>
<evidence type="ECO:0000256" key="4">
    <source>
        <dbReference type="ARBA" id="ARBA00022737"/>
    </source>
</evidence>
<dbReference type="InterPro" id="IPR045055">
    <property type="entry name" value="DNA2/NAM7-like"/>
</dbReference>
<feature type="compositionally biased region" description="Polar residues" evidence="10">
    <location>
        <begin position="24"/>
        <end position="33"/>
    </location>
</feature>
<evidence type="ECO:0000259" key="11">
    <source>
        <dbReference type="PROSITE" id="PS50103"/>
    </source>
</evidence>
<sequence length="1948" mass="218966">MARPGGRGRGRDGAGRGASGDTGQNRTTGSAPNKQPCFTFRNTGFCKNGSACRYSHDLASNPQGHGSTRRARWRSILREHPGQNDLPKIQKLWDGALSILNGDDRDTKQYISQDLDNEDQFQGRQYILIVMTLRPLPAQYEMFVDVCRAFLLVMTHPAFVDCLATDTYVGSLYNYLSGPNGNRAMSFFQKLCEVLIGMRTEESNSHLVKELDSTLIALTSVLLELLKREHRARRNPDLPTLVDSLDTAAQLVANIGSSYISTVVLQRVSNLRAVVARAEALIAGITDTLADLTLDSGPTSAYPQRRIMPENRHDNDKTDITEVIIFPTSDEIKSDVQEFLPSTQPEEWHYLSSIERHIDTHFRLFRQDSFGALKVTLANIMGSVAKVPEQLMNPKHNFGDTRAYVYTEATVGLLAFGSRGREQGLQAYVSFLQPLSVRNRTLNDQQRWWDDSRRLADGVLMSFIWIEHGRVHHTFFTITNQEVDDETEKQMGRDNTRKIISVKLMTETQSTIGTLIDLCYHKTRGLLLEFPNIIPATFVPVLENLQNMQRLGRLPFSQWIIPDCSTEAFLDIPAPLYARKPGFQFSLKSILLRDGDSPVYINATSSSGDEELIAEMEAKVGLDHGQCRAMIAALTREFAFIQGPPGTGKTHLGVKLMKILLDVKEKADLGPIVVVCYTNHALDQFLEHLVKTGLKKVIRIGGRSRSQLLEDHNLRVIAQSEPKTKSEGRQIYEAYKELEEYEEDIKSTLSELTSAPKRLTWNDFVDYLRDNHASIHSQFHRHEEDGFKQVGRHPFDIWIQELLRKASKMPAQPAASLQRLAAIKKKAAMDMHSLSVWEGYTLVQYFIGELRQSSKAEFFETFTDAIATQRHLKDVQEEVRRRVLQDADVIGLTTTGLAKNIATLQRVQCKVVICEEAGEVMEAHMLSAMLPTVEHCIQIGDHEQLRPTINEYDLSLESPKGRLYQLDRSQFERCSLGETGRPRIPTVQLDTQRRMRPEISKLIRETIYPKLIDHPSTVDREDVVGMRQNVFWLDHKHVEDQKQAEVNHTKSKSNAWEVEMTHALIRHLIRQGAYKSTEIAVLTPYTGQLQHLRAVMRADFEIVLSDIDEEKLAREGFEAEDKPKDNTVAATEQSNRKRPLEMKKMTDLFSNPDQKVGFLRTTNRINVLLSRARNGMYLIGNTDTYSNVPMWQKVIALLGAKGCVGTSLALCCPRHPDKIISVDQPDDFGKYSPEGGCRERCDKRLSECGHMCQARCHSDSMHDVWSCELPCERLHKPCNHPCQKATCGEECGRCMVKRNDVQLPCGHIQNNVDCHRTQHLDQIPCHMPTTKDSPGCGHTVQVKCSEDVTKAGFRCPASCGTVLACGHACPGSCGGCNRKDKDGNATVQHQKCTKKCGRRFGTCNHNCSQRCHDGSDCGLCEAPCEVRCDHSRCSLKCHEAYAPCIMKCTWSCEHQGDCTMPCAAPCNRLPCDKRCTLRIPCGHQCPSLCGETCPAGYCQECGMRSDEEVDMIEFKPYAEIDLNDTPIVVLGCGHFFTAETLDGLAGLLDVYEVDGRTGEISGLKDLSGQLSLKIPTCPHCRTPIRQHVTQRYNRLINRAVIDEMSKRFIVSGQTELQEFESQLQQVEQELEQSRAAAVQYDQTTHTTEGASRYGKEMTSRLRKRYGSSPYKLTNLITNFEERVKDRHEPAHKLHFATASFMQKQLESPSASNALLDTIPHAADHRRIAYGAKMMKIKATATICEDKFLILATVKSKCAEAIPSVKMYGLLPKDEAPMFLKFCTLFIGDCEKNSLPKLAIEATLYYARIARRFQTNGPMDDQGRKLAAKYRDTAKEFLEKAQGLCSRPFKGADALLEGVNEAIKMLRDKWYEEVTPEEIAAIKKAMVSGAGGIATHSGHWYDCVNGHTFAIGECGMPMQQARCPECGERIGGQNHQAVAGVRRAQHMED</sequence>
<evidence type="ECO:0000313" key="13">
    <source>
        <dbReference type="EMBL" id="KAF1968342.1"/>
    </source>
</evidence>
<dbReference type="CDD" id="cd06008">
    <property type="entry name" value="NF-X1-zinc-finger"/>
    <property type="match status" value="1"/>
</dbReference>
<evidence type="ECO:0000256" key="10">
    <source>
        <dbReference type="SAM" id="MobiDB-lite"/>
    </source>
</evidence>
<evidence type="ECO:0000256" key="8">
    <source>
        <dbReference type="ARBA" id="ARBA00022859"/>
    </source>
</evidence>
<evidence type="ECO:0000256" key="9">
    <source>
        <dbReference type="PROSITE-ProRule" id="PRU00723"/>
    </source>
</evidence>
<dbReference type="CDD" id="cd18808">
    <property type="entry name" value="SF1_C_Upf1"/>
    <property type="match status" value="1"/>
</dbReference>
<keyword evidence="7 9" id="KW-0862">Zinc</keyword>
<feature type="domain" description="C3H1-type" evidence="11">
    <location>
        <begin position="31"/>
        <end position="59"/>
    </location>
</feature>
<dbReference type="PROSITE" id="PS51981">
    <property type="entry name" value="ZF_RZ"/>
    <property type="match status" value="1"/>
</dbReference>
<dbReference type="Proteomes" id="UP000800036">
    <property type="component" value="Unassembled WGS sequence"/>
</dbReference>
<evidence type="ECO:0000256" key="1">
    <source>
        <dbReference type="ARBA" id="ARBA00004496"/>
    </source>
</evidence>
<dbReference type="EMBL" id="ML976721">
    <property type="protein sequence ID" value="KAF1968342.1"/>
    <property type="molecule type" value="Genomic_DNA"/>
</dbReference>
<dbReference type="PANTHER" id="PTHR10887">
    <property type="entry name" value="DNA2/NAM7 HELICASE FAMILY"/>
    <property type="match status" value="1"/>
</dbReference>
<feature type="zinc finger region" description="C3H1-type" evidence="9">
    <location>
        <begin position="31"/>
        <end position="59"/>
    </location>
</feature>
<dbReference type="InterPro" id="IPR041679">
    <property type="entry name" value="DNA2/NAM7-like_C"/>
</dbReference>
<keyword evidence="3 9" id="KW-0479">Metal-binding</keyword>
<dbReference type="Pfam" id="PF20173">
    <property type="entry name" value="ZnF_RZ-type"/>
    <property type="match status" value="1"/>
</dbReference>
<evidence type="ECO:0000259" key="12">
    <source>
        <dbReference type="PROSITE" id="PS51981"/>
    </source>
</evidence>
<evidence type="ECO:0000256" key="2">
    <source>
        <dbReference type="ARBA" id="ARBA00022490"/>
    </source>
</evidence>
<dbReference type="GO" id="GO:0004386">
    <property type="term" value="F:helicase activity"/>
    <property type="evidence" value="ECO:0007669"/>
    <property type="project" value="InterPro"/>
</dbReference>
<keyword evidence="6" id="KW-0347">Helicase</keyword>
<dbReference type="InterPro" id="IPR047187">
    <property type="entry name" value="SF1_C_Upf1"/>
</dbReference>
<feature type="region of interest" description="Disordered" evidence="10">
    <location>
        <begin position="1638"/>
        <end position="1658"/>
    </location>
</feature>
<feature type="region of interest" description="Disordered" evidence="10">
    <location>
        <begin position="1116"/>
        <end position="1137"/>
    </location>
</feature>
<dbReference type="InterPro" id="IPR041677">
    <property type="entry name" value="DNA2/NAM7_AAA_11"/>
</dbReference>
<evidence type="ECO:0000256" key="7">
    <source>
        <dbReference type="ARBA" id="ARBA00022833"/>
    </source>
</evidence>
<dbReference type="PROSITE" id="PS50103">
    <property type="entry name" value="ZF_C3H1"/>
    <property type="match status" value="1"/>
</dbReference>
<comment type="subcellular location">
    <subcellularLocation>
        <location evidence="1">Cytoplasm</location>
    </subcellularLocation>
</comment>
<feature type="region of interest" description="Disordered" evidence="10">
    <location>
        <begin position="1"/>
        <end position="37"/>
    </location>
</feature>
<reference evidence="13" key="1">
    <citation type="journal article" date="2020" name="Stud. Mycol.">
        <title>101 Dothideomycetes genomes: a test case for predicting lifestyles and emergence of pathogens.</title>
        <authorList>
            <person name="Haridas S."/>
            <person name="Albert R."/>
            <person name="Binder M."/>
            <person name="Bloem J."/>
            <person name="Labutti K."/>
            <person name="Salamov A."/>
            <person name="Andreopoulos B."/>
            <person name="Baker S."/>
            <person name="Barry K."/>
            <person name="Bills G."/>
            <person name="Bluhm B."/>
            <person name="Cannon C."/>
            <person name="Castanera R."/>
            <person name="Culley D."/>
            <person name="Daum C."/>
            <person name="Ezra D."/>
            <person name="Gonzalez J."/>
            <person name="Henrissat B."/>
            <person name="Kuo A."/>
            <person name="Liang C."/>
            <person name="Lipzen A."/>
            <person name="Lutzoni F."/>
            <person name="Magnuson J."/>
            <person name="Mondo S."/>
            <person name="Nolan M."/>
            <person name="Ohm R."/>
            <person name="Pangilinan J."/>
            <person name="Park H.-J."/>
            <person name="Ramirez L."/>
            <person name="Alfaro M."/>
            <person name="Sun H."/>
            <person name="Tritt A."/>
            <person name="Yoshinaga Y."/>
            <person name="Zwiers L.-H."/>
            <person name="Turgeon B."/>
            <person name="Goodwin S."/>
            <person name="Spatafora J."/>
            <person name="Crous P."/>
            <person name="Grigoriev I."/>
        </authorList>
    </citation>
    <scope>NUCLEOTIDE SEQUENCE</scope>
    <source>
        <strain evidence="13">CBS 107.79</strain>
    </source>
</reference>
<dbReference type="CDD" id="cd17936">
    <property type="entry name" value="EEXXEc_NFX1"/>
    <property type="match status" value="1"/>
</dbReference>
<evidence type="ECO:0000256" key="5">
    <source>
        <dbReference type="ARBA" id="ARBA00022771"/>
    </source>
</evidence>
<keyword evidence="4" id="KW-0677">Repeat</keyword>
<keyword evidence="6" id="KW-0067">ATP-binding</keyword>
<evidence type="ECO:0000313" key="14">
    <source>
        <dbReference type="Proteomes" id="UP000800036"/>
    </source>
</evidence>
<dbReference type="GO" id="GO:0031048">
    <property type="term" value="P:regulatory ncRNA-mediated heterochromatin formation"/>
    <property type="evidence" value="ECO:0007669"/>
    <property type="project" value="TreeGrafter"/>
</dbReference>
<dbReference type="SMART" id="SM00356">
    <property type="entry name" value="ZnF_C3H1"/>
    <property type="match status" value="1"/>
</dbReference>
<evidence type="ECO:0000256" key="6">
    <source>
        <dbReference type="ARBA" id="ARBA00022806"/>
    </source>
</evidence>
<dbReference type="GO" id="GO:0008270">
    <property type="term" value="F:zinc ion binding"/>
    <property type="evidence" value="ECO:0007669"/>
    <property type="project" value="UniProtKB-KW"/>
</dbReference>
<dbReference type="PANTHER" id="PTHR10887:SF445">
    <property type="entry name" value="NFX1-TYPE ZINC FINGER-CONTAINING PROTEIN 1"/>
    <property type="match status" value="1"/>
</dbReference>
<keyword evidence="2" id="KW-0963">Cytoplasm</keyword>
<dbReference type="OrthoDB" id="2423195at2759"/>
<keyword evidence="8" id="KW-0391">Immunity</keyword>
<keyword evidence="5 9" id="KW-0863">Zinc-finger</keyword>
<dbReference type="GO" id="GO:0005737">
    <property type="term" value="C:cytoplasm"/>
    <property type="evidence" value="ECO:0007669"/>
    <property type="project" value="UniProtKB-SubCell"/>
</dbReference>
<feature type="compositionally biased region" description="Polar residues" evidence="10">
    <location>
        <begin position="1640"/>
        <end position="1649"/>
    </location>
</feature>
<gene>
    <name evidence="13" type="ORF">BU23DRAFT_592152</name>
</gene>
<protein>
    <submittedName>
        <fullName evidence="13">Uncharacterized protein</fullName>
    </submittedName>
</protein>
<dbReference type="InterPro" id="IPR000967">
    <property type="entry name" value="Znf_NFX1"/>
</dbReference>
<keyword evidence="6" id="KW-0378">Hydrolase</keyword>
<proteinExistence type="predicted"/>
<dbReference type="Pfam" id="PF13086">
    <property type="entry name" value="AAA_11"/>
    <property type="match status" value="1"/>
</dbReference>
<feature type="compositionally biased region" description="Basic and acidic residues" evidence="10">
    <location>
        <begin position="1116"/>
        <end position="1125"/>
    </location>
</feature>
<accession>A0A6A5UX36</accession>
<dbReference type="SMART" id="SM00438">
    <property type="entry name" value="ZnF_NFX"/>
    <property type="match status" value="6"/>
</dbReference>
<evidence type="ECO:0000256" key="3">
    <source>
        <dbReference type="ARBA" id="ARBA00022723"/>
    </source>
</evidence>
<dbReference type="SUPFAM" id="SSF52540">
    <property type="entry name" value="P-loop containing nucleoside triphosphate hydrolases"/>
    <property type="match status" value="1"/>
</dbReference>
<name>A0A6A5UX36_9PLEO</name>
<dbReference type="GO" id="GO:0031380">
    <property type="term" value="C:nuclear RNA-directed RNA polymerase complex"/>
    <property type="evidence" value="ECO:0007669"/>
    <property type="project" value="TreeGrafter"/>
</dbReference>
<keyword evidence="6" id="KW-0547">Nucleotide-binding</keyword>
<dbReference type="InterPro" id="IPR000571">
    <property type="entry name" value="Znf_CCCH"/>
</dbReference>
<feature type="domain" description="RZ-type" evidence="12">
    <location>
        <begin position="1873"/>
        <end position="1948"/>
    </location>
</feature>